<reference evidence="1" key="2">
    <citation type="submission" date="2019-01" db="UniProtKB">
        <authorList>
            <consortium name="EnsemblPlants"/>
        </authorList>
    </citation>
    <scope>IDENTIFICATION</scope>
    <source>
        <strain evidence="1">cv. Heinz 1706</strain>
    </source>
</reference>
<accession>A0A3Q7I2A9</accession>
<dbReference type="Proteomes" id="UP000004994">
    <property type="component" value="Chromosome 9"/>
</dbReference>
<evidence type="ECO:0000313" key="1">
    <source>
        <dbReference type="EnsemblPlants" id="Solyc09g025245.1.1"/>
    </source>
</evidence>
<keyword evidence="2" id="KW-1185">Reference proteome</keyword>
<dbReference type="Gramene" id="Solyc09g025245.1.1">
    <property type="protein sequence ID" value="Solyc09g025245.1.1"/>
    <property type="gene ID" value="Solyc09g025245.1"/>
</dbReference>
<protein>
    <submittedName>
        <fullName evidence="1">Uncharacterized protein</fullName>
    </submittedName>
</protein>
<organism evidence="1">
    <name type="scientific">Solanum lycopersicum</name>
    <name type="common">Tomato</name>
    <name type="synonym">Lycopersicon esculentum</name>
    <dbReference type="NCBI Taxonomy" id="4081"/>
    <lineage>
        <taxon>Eukaryota</taxon>
        <taxon>Viridiplantae</taxon>
        <taxon>Streptophyta</taxon>
        <taxon>Embryophyta</taxon>
        <taxon>Tracheophyta</taxon>
        <taxon>Spermatophyta</taxon>
        <taxon>Magnoliopsida</taxon>
        <taxon>eudicotyledons</taxon>
        <taxon>Gunneridae</taxon>
        <taxon>Pentapetalae</taxon>
        <taxon>asterids</taxon>
        <taxon>lamiids</taxon>
        <taxon>Solanales</taxon>
        <taxon>Solanaceae</taxon>
        <taxon>Solanoideae</taxon>
        <taxon>Solaneae</taxon>
        <taxon>Solanum</taxon>
        <taxon>Solanum subgen. Lycopersicon</taxon>
    </lineage>
</organism>
<proteinExistence type="predicted"/>
<reference evidence="1" key="1">
    <citation type="journal article" date="2012" name="Nature">
        <title>The tomato genome sequence provides insights into fleshy fruit evolution.</title>
        <authorList>
            <consortium name="Tomato Genome Consortium"/>
        </authorList>
    </citation>
    <scope>NUCLEOTIDE SEQUENCE [LARGE SCALE GENOMIC DNA]</scope>
    <source>
        <strain evidence="1">cv. Heinz 1706</strain>
    </source>
</reference>
<dbReference type="EnsemblPlants" id="Solyc09g025245.1.1">
    <property type="protein sequence ID" value="Solyc09g025245.1.1"/>
    <property type="gene ID" value="Solyc09g025245.1"/>
</dbReference>
<sequence length="395" mass="44321">MYSLLKTNCRTTLTCKLEGRNKKHYNHLSFSRLWSCVGQATSIFRFKASNINPSSPEVDSTILCITAKDCLQFSNMLTARSSFSNKNTSVHSCFIGQPAGQKVPPRKWKWIKTQKEGEGEESRGISISLMEYKLCYLTNFVKKIDNNILKVEITTPKAILDYILSCAHKRTMAIPQLKKLQHNQQNGANKKVTLMGFGSTSEFIMLERISRLFRVTTRRSSIILTISSNTFSDATSENTFSQLDVQVSSKSKVSLCVTGLLDKTNFFLIAFTISVPLNSSLLIIPQIRRFKLQLGSSIVSSVASSTIFDSGVGPCRISFIFALTILLICAPPVFNRSPSDEEAIFSLSMFMIVDQMEIGAIWGFSFDNLGFSVTDIIFSYDFCSNTFLHYEIQNN</sequence>
<dbReference type="InParanoid" id="A0A3Q7I2A9"/>
<evidence type="ECO:0000313" key="2">
    <source>
        <dbReference type="Proteomes" id="UP000004994"/>
    </source>
</evidence>
<name>A0A3Q7I2A9_SOLLC</name>
<dbReference type="AlphaFoldDB" id="A0A3Q7I2A9"/>